<reference evidence="4 5" key="1">
    <citation type="submission" date="2019-01" db="EMBL/GenBank/DDBJ databases">
        <title>Lacibacter sp. strain TTM-7.</title>
        <authorList>
            <person name="Chen W.-M."/>
        </authorList>
    </citation>
    <scope>NUCLEOTIDE SEQUENCE [LARGE SCALE GENOMIC DNA]</scope>
    <source>
        <strain evidence="4 5">TTM-7</strain>
    </source>
</reference>
<protein>
    <recommendedName>
        <fullName evidence="3">DUF7477 domain-containing protein</fullName>
    </recommendedName>
</protein>
<dbReference type="OrthoDB" id="1399673at2"/>
<evidence type="ECO:0000313" key="5">
    <source>
        <dbReference type="Proteomes" id="UP000290204"/>
    </source>
</evidence>
<dbReference type="RefSeq" id="WP_129129313.1">
    <property type="nucleotide sequence ID" value="NZ_SDHW01000001.1"/>
</dbReference>
<dbReference type="InterPro" id="IPR055900">
    <property type="entry name" value="DUF7477"/>
</dbReference>
<keyword evidence="5" id="KW-1185">Reference proteome</keyword>
<evidence type="ECO:0000256" key="2">
    <source>
        <dbReference type="SAM" id="SignalP"/>
    </source>
</evidence>
<accession>A0A4Q1CMM2</accession>
<evidence type="ECO:0000259" key="3">
    <source>
        <dbReference type="Pfam" id="PF24289"/>
    </source>
</evidence>
<proteinExistence type="predicted"/>
<evidence type="ECO:0000313" key="4">
    <source>
        <dbReference type="EMBL" id="RXK61941.1"/>
    </source>
</evidence>
<feature type="signal peptide" evidence="2">
    <location>
        <begin position="1"/>
        <end position="22"/>
    </location>
</feature>
<comment type="caution">
    <text evidence="4">The sequence shown here is derived from an EMBL/GenBank/DDBJ whole genome shotgun (WGS) entry which is preliminary data.</text>
</comment>
<dbReference type="Proteomes" id="UP000290204">
    <property type="component" value="Unassembled WGS sequence"/>
</dbReference>
<feature type="region of interest" description="Disordered" evidence="1">
    <location>
        <begin position="306"/>
        <end position="346"/>
    </location>
</feature>
<feature type="chain" id="PRO_5020719205" description="DUF7477 domain-containing protein" evidence="2">
    <location>
        <begin position="23"/>
        <end position="595"/>
    </location>
</feature>
<dbReference type="Pfam" id="PF24289">
    <property type="entry name" value="DUF7477"/>
    <property type="match status" value="1"/>
</dbReference>
<keyword evidence="2" id="KW-0732">Signal</keyword>
<name>A0A4Q1CMM2_9BACT</name>
<sequence length="595" mass="67807">MRLPLKAVAFLLLIICSQHAVAQTRQEVFAALQQIVNRAVGEKIDGNSLFSKEPDKITKQLFTETAVAVYTKNMEKKSTEWIHRYSNISWNDIFDHDVFTEYKNSDLQIVKVRFKKSFKSEFFPSDEAADDDPSSSDYFEFYIRTKDKAEFEKNMNLLYSFKPKKQESAFNAQIRKFTKDQTISWLQTKLNENLYAGQYGSNIKISINSCQLTVTYRGLVRSYEEILPTAILAINKYGKFEYSTNAASIRTTTPDSFDDGKKTFGKYSGAVAISDRNEEIMENIACALKHLSGFCNGTNNSSTATAVPGNGSTTLNQSGINNSSTGVTTNKPPVSVSGESGAQKNNNSSITTARWYVHFSRGKDLGMQAWNSSLDFPSAAIDSRWKSDYYITDITYGGADRKWFVTFSKNTNYTDQIWRLADSREKIMTAIKDIWRKDTSHKITTLSYINNQWIAVTSKGSNYKSQVFFHADEFPETKIEAYWKQNYDITDMAYSPTEGWIVVMSLGGNYTQRYRKFALEDGWNHSRILEDEKSKFYISSVAKTKTHWYVLLQTDSKLTSSAYNYGEAINVSEINPKWDAGYNIDKVFYIPGKND</sequence>
<feature type="domain" description="DUF7477" evidence="3">
    <location>
        <begin position="442"/>
        <end position="585"/>
    </location>
</feature>
<evidence type="ECO:0000256" key="1">
    <source>
        <dbReference type="SAM" id="MobiDB-lite"/>
    </source>
</evidence>
<gene>
    <name evidence="4" type="ORF">ESA94_02710</name>
</gene>
<dbReference type="AlphaFoldDB" id="A0A4Q1CMM2"/>
<dbReference type="EMBL" id="SDHW01000001">
    <property type="protein sequence ID" value="RXK61941.1"/>
    <property type="molecule type" value="Genomic_DNA"/>
</dbReference>
<organism evidence="4 5">
    <name type="scientific">Lacibacter luteus</name>
    <dbReference type="NCBI Taxonomy" id="2508719"/>
    <lineage>
        <taxon>Bacteria</taxon>
        <taxon>Pseudomonadati</taxon>
        <taxon>Bacteroidota</taxon>
        <taxon>Chitinophagia</taxon>
        <taxon>Chitinophagales</taxon>
        <taxon>Chitinophagaceae</taxon>
        <taxon>Lacibacter</taxon>
    </lineage>
</organism>